<dbReference type="GO" id="GO:0016853">
    <property type="term" value="F:isomerase activity"/>
    <property type="evidence" value="ECO:0007669"/>
    <property type="project" value="UniProtKB-KW"/>
</dbReference>
<dbReference type="STRING" id="1300222.I532_03385"/>
<proteinExistence type="predicted"/>
<reference evidence="1 2" key="1">
    <citation type="submission" date="2013-03" db="EMBL/GenBank/DDBJ databases">
        <title>Assembly of a new bacterial strain Brevibacillus borstelensis AK1.</title>
        <authorList>
            <person name="Rajan I."/>
            <person name="PoliReddy D."/>
            <person name="Sugumar T."/>
            <person name="Rathinam K."/>
            <person name="Alqarawi S."/>
            <person name="Khalil A.B."/>
            <person name="Sivakumar N."/>
        </authorList>
    </citation>
    <scope>NUCLEOTIDE SEQUENCE [LARGE SCALE GENOMIC DNA]</scope>
    <source>
        <strain evidence="1 2">AK1</strain>
    </source>
</reference>
<dbReference type="SUPFAM" id="SSF51658">
    <property type="entry name" value="Xylose isomerase-like"/>
    <property type="match status" value="1"/>
</dbReference>
<keyword evidence="2" id="KW-1185">Reference proteome</keyword>
<dbReference type="InterPro" id="IPR036237">
    <property type="entry name" value="Xyl_isomerase-like_sf"/>
</dbReference>
<dbReference type="PATRIC" id="fig|1300222.3.peg.718"/>
<dbReference type="EMBL" id="APBN01000001">
    <property type="protein sequence ID" value="EMT54615.1"/>
    <property type="molecule type" value="Genomic_DNA"/>
</dbReference>
<dbReference type="Gene3D" id="3.20.20.150">
    <property type="entry name" value="Divalent-metal-dependent TIM barrel enzymes"/>
    <property type="match status" value="1"/>
</dbReference>
<dbReference type="AlphaFoldDB" id="M8EGQ9"/>
<protein>
    <submittedName>
        <fullName evidence="1">Xylose isomerase domain-containing protein</fullName>
    </submittedName>
</protein>
<name>M8EGQ9_9BACL</name>
<keyword evidence="1" id="KW-0413">Isomerase</keyword>
<dbReference type="Proteomes" id="UP000012081">
    <property type="component" value="Unassembled WGS sequence"/>
</dbReference>
<comment type="caution">
    <text evidence="1">The sequence shown here is derived from an EMBL/GenBank/DDBJ whole genome shotgun (WGS) entry which is preliminary data.</text>
</comment>
<organism evidence="1 2">
    <name type="scientific">Brevibacillus borstelensis AK1</name>
    <dbReference type="NCBI Taxonomy" id="1300222"/>
    <lineage>
        <taxon>Bacteria</taxon>
        <taxon>Bacillati</taxon>
        <taxon>Bacillota</taxon>
        <taxon>Bacilli</taxon>
        <taxon>Bacillales</taxon>
        <taxon>Paenibacillaceae</taxon>
        <taxon>Brevibacillus</taxon>
    </lineage>
</organism>
<evidence type="ECO:0000313" key="2">
    <source>
        <dbReference type="Proteomes" id="UP000012081"/>
    </source>
</evidence>
<evidence type="ECO:0000313" key="1">
    <source>
        <dbReference type="EMBL" id="EMT54615.1"/>
    </source>
</evidence>
<gene>
    <name evidence="1" type="ORF">I532_03385</name>
</gene>
<accession>M8EGQ9</accession>
<sequence>MRGIGDENGEWSLAKKLAKIAEAGYGGIMGRLPAPEEAGLWRSLLDHYNLQFGVEAFPEEPEEFAAFLRKAKQFGVSYVNAQVKDSFVVGEKAINRLKGIIREGKNHGIPVFVETHRGRITQDLLRTVEYAETLPDLRLTIDLSHYVLAGEMLVPHPQAEACFQKLLKRTSCIHGRVSNGQQIQADIGPGGEHPMTGRYMQWWKQGMACWLDEARQGDVLPFVCELGPVPYAIALNGYLATPAEEISDRWQQSLVLKELAEKAWREVQQARS</sequence>